<dbReference type="PANTHER" id="PTHR22683:SF41">
    <property type="entry name" value="DNA TRANSLOCASE FTSK"/>
    <property type="match status" value="1"/>
</dbReference>
<dbReference type="SUPFAM" id="SSF52540">
    <property type="entry name" value="P-loop containing nucleoside triphosphate hydrolases"/>
    <property type="match status" value="1"/>
</dbReference>
<dbReference type="Pfam" id="PF09397">
    <property type="entry name" value="FtsK_gamma"/>
    <property type="match status" value="1"/>
</dbReference>
<evidence type="ECO:0000256" key="2">
    <source>
        <dbReference type="ARBA" id="ARBA00006474"/>
    </source>
</evidence>
<evidence type="ECO:0000256" key="3">
    <source>
        <dbReference type="ARBA" id="ARBA00020887"/>
    </source>
</evidence>
<keyword evidence="21" id="KW-1185">Reference proteome</keyword>
<feature type="compositionally biased region" description="Low complexity" evidence="17">
    <location>
        <begin position="341"/>
        <end position="356"/>
    </location>
</feature>
<keyword evidence="6 18" id="KW-0812">Transmembrane</keyword>
<evidence type="ECO:0000256" key="6">
    <source>
        <dbReference type="ARBA" id="ARBA00022692"/>
    </source>
</evidence>
<dbReference type="Pfam" id="PF17854">
    <property type="entry name" value="FtsK_alpha"/>
    <property type="match status" value="1"/>
</dbReference>
<feature type="compositionally biased region" description="Acidic residues" evidence="17">
    <location>
        <begin position="208"/>
        <end position="221"/>
    </location>
</feature>
<comment type="function">
    <text evidence="14">Essential cell division protein that coordinates cell division and chromosome segregation. The N-terminus is involved in assembly of the cell-division machinery. The C-terminus functions as a DNA motor that moves dsDNA in an ATP-dependent manner towards the dif recombination site, which is located within the replication terminus region. Translocation stops specifically at Xer-dif sites, where FtsK interacts with the Xer recombinase, allowing activation of chromosome unlinking by recombination. FtsK orienting polar sequences (KOPS) guide the direction of DNA translocation. FtsK can remove proteins from DNA as it translocates, but translocation stops specifically at XerCD-dif site, thereby preventing removal of XerC and XerD from dif.</text>
</comment>
<keyword evidence="5" id="KW-0132">Cell division</keyword>
<evidence type="ECO:0000256" key="5">
    <source>
        <dbReference type="ARBA" id="ARBA00022618"/>
    </source>
</evidence>
<dbReference type="Gene3D" id="1.10.10.10">
    <property type="entry name" value="Winged helix-like DNA-binding domain superfamily/Winged helix DNA-binding domain"/>
    <property type="match status" value="1"/>
</dbReference>
<evidence type="ECO:0000256" key="7">
    <source>
        <dbReference type="ARBA" id="ARBA00022741"/>
    </source>
</evidence>
<evidence type="ECO:0000256" key="14">
    <source>
        <dbReference type="ARBA" id="ARBA00024784"/>
    </source>
</evidence>
<feature type="transmembrane region" description="Helical" evidence="18">
    <location>
        <begin position="28"/>
        <end position="51"/>
    </location>
</feature>
<dbReference type="InterPro" id="IPR050206">
    <property type="entry name" value="FtsK/SpoIIIE/SftA"/>
</dbReference>
<dbReference type="EMBL" id="JAUSZT010000003">
    <property type="protein sequence ID" value="MDQ0997370.1"/>
    <property type="molecule type" value="Genomic_DNA"/>
</dbReference>
<evidence type="ECO:0000256" key="10">
    <source>
        <dbReference type="ARBA" id="ARBA00022989"/>
    </source>
</evidence>
<keyword evidence="7 16" id="KW-0547">Nucleotide-binding</keyword>
<dbReference type="Gene3D" id="3.40.50.300">
    <property type="entry name" value="P-loop containing nucleotide triphosphate hydrolases"/>
    <property type="match status" value="1"/>
</dbReference>
<evidence type="ECO:0000256" key="12">
    <source>
        <dbReference type="ARBA" id="ARBA00023136"/>
    </source>
</evidence>
<keyword evidence="9 16" id="KW-0067">ATP-binding</keyword>
<keyword evidence="10 18" id="KW-1133">Transmembrane helix</keyword>
<evidence type="ECO:0000256" key="16">
    <source>
        <dbReference type="PROSITE-ProRule" id="PRU00289"/>
    </source>
</evidence>
<comment type="caution">
    <text evidence="20">The sequence shown here is derived from an EMBL/GenBank/DDBJ whole genome shotgun (WGS) entry which is preliminary data.</text>
</comment>
<keyword evidence="12 18" id="KW-0472">Membrane</keyword>
<evidence type="ECO:0000313" key="21">
    <source>
        <dbReference type="Proteomes" id="UP001237780"/>
    </source>
</evidence>
<keyword evidence="13" id="KW-0131">Cell cycle</keyword>
<name>A0ABU0S9D0_9HYPH</name>
<evidence type="ECO:0000256" key="11">
    <source>
        <dbReference type="ARBA" id="ARBA00023125"/>
    </source>
</evidence>
<dbReference type="InterPro" id="IPR018541">
    <property type="entry name" value="Ftsk_gamma"/>
</dbReference>
<keyword evidence="11" id="KW-0238">DNA-binding</keyword>
<dbReference type="Gene3D" id="3.30.980.40">
    <property type="match status" value="1"/>
</dbReference>
<dbReference type="InterPro" id="IPR002543">
    <property type="entry name" value="FtsK_dom"/>
</dbReference>
<keyword evidence="4" id="KW-1003">Cell membrane</keyword>
<feature type="transmembrane region" description="Helical" evidence="18">
    <location>
        <begin position="113"/>
        <end position="133"/>
    </location>
</feature>
<evidence type="ECO:0000256" key="17">
    <source>
        <dbReference type="SAM" id="MobiDB-lite"/>
    </source>
</evidence>
<feature type="transmembrane region" description="Helical" evidence="18">
    <location>
        <begin position="169"/>
        <end position="190"/>
    </location>
</feature>
<evidence type="ECO:0000256" key="13">
    <source>
        <dbReference type="ARBA" id="ARBA00023306"/>
    </source>
</evidence>
<dbReference type="SMART" id="SM00382">
    <property type="entry name" value="AAA"/>
    <property type="match status" value="1"/>
</dbReference>
<dbReference type="SUPFAM" id="SSF46785">
    <property type="entry name" value="Winged helix' DNA-binding domain"/>
    <property type="match status" value="1"/>
</dbReference>
<proteinExistence type="inferred from homology"/>
<feature type="region of interest" description="Disordered" evidence="17">
    <location>
        <begin position="330"/>
        <end position="357"/>
    </location>
</feature>
<gene>
    <name evidence="20" type="ORF">QFZ34_002552</name>
</gene>
<feature type="domain" description="FtsK" evidence="19">
    <location>
        <begin position="511"/>
        <end position="730"/>
    </location>
</feature>
<comment type="subunit">
    <text evidence="15">Homohexamer. Forms a ring that surrounds DNA.</text>
</comment>
<evidence type="ECO:0000256" key="1">
    <source>
        <dbReference type="ARBA" id="ARBA00004651"/>
    </source>
</evidence>
<dbReference type="PANTHER" id="PTHR22683">
    <property type="entry name" value="SPORULATION PROTEIN RELATED"/>
    <property type="match status" value="1"/>
</dbReference>
<dbReference type="InterPro" id="IPR027417">
    <property type="entry name" value="P-loop_NTPase"/>
</dbReference>
<sequence>MRQGYSASYAIDDDRTGFYSLFRRQINILIGLAILCLVALAVGSLATWNVLDPSFSHATSNPTQNALGYAGAVFSDLGMQFFGLSTVVALMPAVFWGGLFMTGRGVDRMARRAVAWFCASLLAAAMAGCFAIPESWPMPIGLGGVLGDMVLKIPAIFTGTFPRGGLAMILVGVLAVPTLWIFAFASGLTYRGSEPAIAKKTTRHVAEADDFDDDEDEDDEREGGGLLALGAVTHFFYSTRALFRRLSGRGAGIYNSARNIGARHDDGFDDIPVSRQKVSNNGERREPGFYSASPQIEAPSIEIDNDDFDSQADRFDPLAFSDEDEAVDDWTPQAAPARPSAKPATRVATPAPAPKAGARIQREAQASLIKSDGFEMPPLHFLSEPKNVVRNPSLSKEALEQNARLLEGVLEDFGVRGEIIHVRPGPVVTLYELEPAPGIKSSRVITLADDIARSMSAIAARVAVVPGRNAIGIELPNQTREMVYLRELLASRDFEQTKTKLALALGKTINGEPVIADLAKMPHLLVAGTTGSGKSVAINTMILSLVYRMTPEQCRLIMIDPKMLELSIYDGIPHLLTPVVTDPKKAVVALKWTVKEMEDRYRKMSKVGVRNIDGFNQRVEQARQKGERIARTVQTGFDRATGEAVYETEELDLTAMPYIVVIIDEMADLMMVAGKDIEGAVQRLAQMARAAGIHVIMATQRPSVDVITGTIKANFPTRISFQVTSKIDSRTILGEQGGEQLLGMGDMLYMAGGGRIQRVHGPFVGDDEVEKIVQHLKLQGVPEYLDSITEEDDEDDGGAGPAGTSNLEDSDDPYDQAVAVVLRDKKASTSYIQRRLGIGYNRAASIIERMEEEGLVGPANHAGKREILVPTQDDDF</sequence>
<organism evidence="20 21">
    <name type="scientific">Phyllobacterium ifriqiyense</name>
    <dbReference type="NCBI Taxonomy" id="314238"/>
    <lineage>
        <taxon>Bacteria</taxon>
        <taxon>Pseudomonadati</taxon>
        <taxon>Pseudomonadota</taxon>
        <taxon>Alphaproteobacteria</taxon>
        <taxon>Hyphomicrobiales</taxon>
        <taxon>Phyllobacteriaceae</taxon>
        <taxon>Phyllobacterium</taxon>
    </lineage>
</organism>
<dbReference type="InterPro" id="IPR041027">
    <property type="entry name" value="FtsK_alpha"/>
</dbReference>
<evidence type="ECO:0000256" key="18">
    <source>
        <dbReference type="SAM" id="Phobius"/>
    </source>
</evidence>
<feature type="region of interest" description="Disordered" evidence="17">
    <location>
        <begin position="267"/>
        <end position="291"/>
    </location>
</feature>
<keyword evidence="8" id="KW-0159">Chromosome partition</keyword>
<feature type="region of interest" description="Disordered" evidence="17">
    <location>
        <begin position="789"/>
        <end position="813"/>
    </location>
</feature>
<feature type="region of interest" description="Disordered" evidence="17">
    <location>
        <begin position="202"/>
        <end position="222"/>
    </location>
</feature>
<feature type="transmembrane region" description="Helical" evidence="18">
    <location>
        <begin position="81"/>
        <end position="101"/>
    </location>
</feature>
<evidence type="ECO:0000256" key="9">
    <source>
        <dbReference type="ARBA" id="ARBA00022840"/>
    </source>
</evidence>
<dbReference type="Pfam" id="PF01580">
    <property type="entry name" value="FtsK_SpoIIIE"/>
    <property type="match status" value="1"/>
</dbReference>
<feature type="transmembrane region" description="Helical" evidence="18">
    <location>
        <begin position="139"/>
        <end position="157"/>
    </location>
</feature>
<comment type="similarity">
    <text evidence="2">Belongs to the FtsK/SpoIIIE/SftA family.</text>
</comment>
<dbReference type="InterPro" id="IPR025199">
    <property type="entry name" value="FtsK_4TM"/>
</dbReference>
<dbReference type="SMART" id="SM00843">
    <property type="entry name" value="Ftsk_gamma"/>
    <property type="match status" value="1"/>
</dbReference>
<dbReference type="InterPro" id="IPR036388">
    <property type="entry name" value="WH-like_DNA-bd_sf"/>
</dbReference>
<dbReference type="InterPro" id="IPR003593">
    <property type="entry name" value="AAA+_ATPase"/>
</dbReference>
<dbReference type="InterPro" id="IPR036390">
    <property type="entry name" value="WH_DNA-bd_sf"/>
</dbReference>
<evidence type="ECO:0000256" key="15">
    <source>
        <dbReference type="ARBA" id="ARBA00025923"/>
    </source>
</evidence>
<feature type="binding site" evidence="16">
    <location>
        <begin position="528"/>
        <end position="535"/>
    </location>
    <ligand>
        <name>ATP</name>
        <dbReference type="ChEBI" id="CHEBI:30616"/>
    </ligand>
</feature>
<dbReference type="Pfam" id="PF13491">
    <property type="entry name" value="FtsK_4TM"/>
    <property type="match status" value="1"/>
</dbReference>
<dbReference type="PROSITE" id="PS50901">
    <property type="entry name" value="FTSK"/>
    <property type="match status" value="1"/>
</dbReference>
<evidence type="ECO:0000313" key="20">
    <source>
        <dbReference type="EMBL" id="MDQ0997370.1"/>
    </source>
</evidence>
<dbReference type="RefSeq" id="WP_307281253.1">
    <property type="nucleotide sequence ID" value="NZ_JAUSZT010000003.1"/>
</dbReference>
<comment type="subcellular location">
    <subcellularLocation>
        <location evidence="1">Cell membrane</location>
        <topology evidence="1">Multi-pass membrane protein</topology>
    </subcellularLocation>
</comment>
<evidence type="ECO:0000256" key="8">
    <source>
        <dbReference type="ARBA" id="ARBA00022829"/>
    </source>
</evidence>
<reference evidence="20 21" key="1">
    <citation type="submission" date="2023-07" db="EMBL/GenBank/DDBJ databases">
        <title>Comparative genomics of wheat-associated soil bacteria to identify genetic determinants of phenazine resistance.</title>
        <authorList>
            <person name="Mouncey N."/>
        </authorList>
    </citation>
    <scope>NUCLEOTIDE SEQUENCE [LARGE SCALE GENOMIC DNA]</scope>
    <source>
        <strain evidence="20 21">W4I11</strain>
    </source>
</reference>
<evidence type="ECO:0000256" key="4">
    <source>
        <dbReference type="ARBA" id="ARBA00022475"/>
    </source>
</evidence>
<evidence type="ECO:0000259" key="19">
    <source>
        <dbReference type="PROSITE" id="PS50901"/>
    </source>
</evidence>
<protein>
    <recommendedName>
        <fullName evidence="3">DNA translocase FtsK</fullName>
    </recommendedName>
</protein>
<accession>A0ABU0S9D0</accession>
<dbReference type="CDD" id="cd01127">
    <property type="entry name" value="TrwB_TraG_TraD_VirD4"/>
    <property type="match status" value="1"/>
</dbReference>
<dbReference type="Proteomes" id="UP001237780">
    <property type="component" value="Unassembled WGS sequence"/>
</dbReference>